<evidence type="ECO:0000259" key="7">
    <source>
        <dbReference type="PROSITE" id="PS50928"/>
    </source>
</evidence>
<gene>
    <name evidence="8" type="ORF">DSCOOX_47140</name>
</gene>
<evidence type="ECO:0000256" key="5">
    <source>
        <dbReference type="ARBA" id="ARBA00023136"/>
    </source>
</evidence>
<evidence type="ECO:0000256" key="3">
    <source>
        <dbReference type="ARBA" id="ARBA00022692"/>
    </source>
</evidence>
<evidence type="ECO:0000313" key="9">
    <source>
        <dbReference type="Proteomes" id="UP000422108"/>
    </source>
</evidence>
<dbReference type="InterPro" id="IPR035906">
    <property type="entry name" value="MetI-like_sf"/>
</dbReference>
<keyword evidence="9" id="KW-1185">Reference proteome</keyword>
<keyword evidence="4 6" id="KW-1133">Transmembrane helix</keyword>
<dbReference type="InterPro" id="IPR000515">
    <property type="entry name" value="MetI-like"/>
</dbReference>
<organism evidence="8 9">
    <name type="scientific">Desulfosarcina ovata subsp. ovata</name>
    <dbReference type="NCBI Taxonomy" id="2752305"/>
    <lineage>
        <taxon>Bacteria</taxon>
        <taxon>Pseudomonadati</taxon>
        <taxon>Thermodesulfobacteriota</taxon>
        <taxon>Desulfobacteria</taxon>
        <taxon>Desulfobacterales</taxon>
        <taxon>Desulfosarcinaceae</taxon>
        <taxon>Desulfosarcina</taxon>
    </lineage>
</organism>
<dbReference type="AlphaFoldDB" id="A0A5K8AI69"/>
<name>A0A5K8AI69_9BACT</name>
<dbReference type="Proteomes" id="UP000422108">
    <property type="component" value="Chromosome"/>
</dbReference>
<evidence type="ECO:0000256" key="2">
    <source>
        <dbReference type="ARBA" id="ARBA00022448"/>
    </source>
</evidence>
<evidence type="ECO:0000256" key="6">
    <source>
        <dbReference type="RuleBase" id="RU363032"/>
    </source>
</evidence>
<comment type="similarity">
    <text evidence="6">Belongs to the binding-protein-dependent transport system permease family.</text>
</comment>
<dbReference type="PROSITE" id="PS50928">
    <property type="entry name" value="ABC_TM1"/>
    <property type="match status" value="1"/>
</dbReference>
<feature type="transmembrane region" description="Helical" evidence="6">
    <location>
        <begin position="53"/>
        <end position="78"/>
    </location>
</feature>
<feature type="transmembrane region" description="Helical" evidence="6">
    <location>
        <begin position="23"/>
        <end position="44"/>
    </location>
</feature>
<comment type="subcellular location">
    <subcellularLocation>
        <location evidence="1 6">Cell membrane</location>
        <topology evidence="1 6">Multi-pass membrane protein</topology>
    </subcellularLocation>
</comment>
<keyword evidence="3 6" id="KW-0812">Transmembrane</keyword>
<evidence type="ECO:0000313" key="8">
    <source>
        <dbReference type="EMBL" id="BBO91534.1"/>
    </source>
</evidence>
<evidence type="ECO:0000256" key="4">
    <source>
        <dbReference type="ARBA" id="ARBA00022989"/>
    </source>
</evidence>
<dbReference type="RefSeq" id="WP_155312437.1">
    <property type="nucleotide sequence ID" value="NZ_AP021879.1"/>
</dbReference>
<keyword evidence="2 6" id="KW-0813">Transport</keyword>
<keyword evidence="5 6" id="KW-0472">Membrane</keyword>
<dbReference type="Gene3D" id="1.10.3720.10">
    <property type="entry name" value="MetI-like"/>
    <property type="match status" value="1"/>
</dbReference>
<dbReference type="GO" id="GO:0031460">
    <property type="term" value="P:glycine betaine transport"/>
    <property type="evidence" value="ECO:0007669"/>
    <property type="project" value="UniProtKB-ARBA"/>
</dbReference>
<dbReference type="FunFam" id="1.10.3720.10:FF:000001">
    <property type="entry name" value="Glycine betaine ABC transporter, permease"/>
    <property type="match status" value="1"/>
</dbReference>
<dbReference type="PANTHER" id="PTHR30177:SF4">
    <property type="entry name" value="OSMOPROTECTANT IMPORT PERMEASE PROTEIN OSMW"/>
    <property type="match status" value="1"/>
</dbReference>
<feature type="transmembrane region" description="Helical" evidence="6">
    <location>
        <begin position="185"/>
        <end position="206"/>
    </location>
</feature>
<dbReference type="GO" id="GO:0005886">
    <property type="term" value="C:plasma membrane"/>
    <property type="evidence" value="ECO:0007669"/>
    <property type="project" value="UniProtKB-SubCell"/>
</dbReference>
<dbReference type="SUPFAM" id="SSF161098">
    <property type="entry name" value="MetI-like"/>
    <property type="match status" value="1"/>
</dbReference>
<feature type="domain" description="ABC transmembrane type-1" evidence="7">
    <location>
        <begin position="19"/>
        <end position="203"/>
    </location>
</feature>
<feature type="transmembrane region" description="Helical" evidence="6">
    <location>
        <begin position="151"/>
        <end position="173"/>
    </location>
</feature>
<evidence type="ECO:0000256" key="1">
    <source>
        <dbReference type="ARBA" id="ARBA00004651"/>
    </source>
</evidence>
<dbReference type="GO" id="GO:0055085">
    <property type="term" value="P:transmembrane transport"/>
    <property type="evidence" value="ECO:0007669"/>
    <property type="project" value="InterPro"/>
</dbReference>
<dbReference type="EMBL" id="AP021879">
    <property type="protein sequence ID" value="BBO91534.1"/>
    <property type="molecule type" value="Genomic_DNA"/>
</dbReference>
<feature type="transmembrane region" description="Helical" evidence="6">
    <location>
        <begin position="84"/>
        <end position="102"/>
    </location>
</feature>
<dbReference type="PANTHER" id="PTHR30177">
    <property type="entry name" value="GLYCINE BETAINE/L-PROLINE TRANSPORT SYSTEM PERMEASE PROTEIN PROW"/>
    <property type="match status" value="1"/>
</dbReference>
<dbReference type="CDD" id="cd06261">
    <property type="entry name" value="TM_PBP2"/>
    <property type="match status" value="1"/>
</dbReference>
<accession>A0A5K8AI69</accession>
<sequence>MEEILQYVTTNYPTIARLTIEHLYLVSVSVGAAILSGVPIGILITKDKQLADAVLYVASVIITIPSVAMFGLMIPLLSLVDRGIGFWPAAIAIFLYSQLPIIRNTYTAINNIDPALREAAKGMGMSDWQRLARVEIPLAVPVIMAGVRMAVVMNIAVATIAVYIGAGGLGTIINEGITGTNSVKLIVGAVAVSLLAVIADYLFLFIQKLLTPKGLSGALP</sequence>
<proteinExistence type="inferred from homology"/>
<reference evidence="8 9" key="1">
    <citation type="submission" date="2019-11" db="EMBL/GenBank/DDBJ databases">
        <title>Comparative genomics of hydrocarbon-degrading Desulfosarcina strains.</title>
        <authorList>
            <person name="Watanabe M."/>
            <person name="Kojima H."/>
            <person name="Fukui M."/>
        </authorList>
    </citation>
    <scope>NUCLEOTIDE SEQUENCE [LARGE SCALE GENOMIC DNA]</scope>
    <source>
        <strain evidence="9">oXyS1</strain>
    </source>
</reference>
<dbReference type="Pfam" id="PF00528">
    <property type="entry name" value="BPD_transp_1"/>
    <property type="match status" value="1"/>
</dbReference>
<protein>
    <submittedName>
        <fullName evidence="8">Choline ABC transporter permease</fullName>
    </submittedName>
</protein>
<dbReference type="InterPro" id="IPR051204">
    <property type="entry name" value="ABC_transp_perm/SBD"/>
</dbReference>